<sequence length="79" mass="9265">MSPSTFLFRWFRFPLVPEWVQRTRHPQLPTPPGKSMSLIYGARLGAVEFASRVYDAEVVCALRRPILLMSLHFDFIWAR</sequence>
<organism evidence="1 2">
    <name type="scientific">Eumeta variegata</name>
    <name type="common">Bagworm moth</name>
    <name type="synonym">Eumeta japonica</name>
    <dbReference type="NCBI Taxonomy" id="151549"/>
    <lineage>
        <taxon>Eukaryota</taxon>
        <taxon>Metazoa</taxon>
        <taxon>Ecdysozoa</taxon>
        <taxon>Arthropoda</taxon>
        <taxon>Hexapoda</taxon>
        <taxon>Insecta</taxon>
        <taxon>Pterygota</taxon>
        <taxon>Neoptera</taxon>
        <taxon>Endopterygota</taxon>
        <taxon>Lepidoptera</taxon>
        <taxon>Glossata</taxon>
        <taxon>Ditrysia</taxon>
        <taxon>Tineoidea</taxon>
        <taxon>Psychidae</taxon>
        <taxon>Oiketicinae</taxon>
        <taxon>Eumeta</taxon>
    </lineage>
</organism>
<comment type="caution">
    <text evidence="1">The sequence shown here is derived from an EMBL/GenBank/DDBJ whole genome shotgun (WGS) entry which is preliminary data.</text>
</comment>
<reference evidence="1 2" key="1">
    <citation type="journal article" date="2019" name="Commun. Biol.">
        <title>The bagworm genome reveals a unique fibroin gene that provides high tensile strength.</title>
        <authorList>
            <person name="Kono N."/>
            <person name="Nakamura H."/>
            <person name="Ohtoshi R."/>
            <person name="Tomita M."/>
            <person name="Numata K."/>
            <person name="Arakawa K."/>
        </authorList>
    </citation>
    <scope>NUCLEOTIDE SEQUENCE [LARGE SCALE GENOMIC DNA]</scope>
</reference>
<dbReference type="Proteomes" id="UP000299102">
    <property type="component" value="Unassembled WGS sequence"/>
</dbReference>
<gene>
    <name evidence="1" type="ORF">EVAR_57375_1</name>
</gene>
<keyword evidence="2" id="KW-1185">Reference proteome</keyword>
<proteinExistence type="predicted"/>
<dbReference type="AlphaFoldDB" id="A0A4C1ZGL5"/>
<name>A0A4C1ZGL5_EUMVA</name>
<evidence type="ECO:0000313" key="1">
    <source>
        <dbReference type="EMBL" id="GBP86254.1"/>
    </source>
</evidence>
<dbReference type="EMBL" id="BGZK01001782">
    <property type="protein sequence ID" value="GBP86254.1"/>
    <property type="molecule type" value="Genomic_DNA"/>
</dbReference>
<evidence type="ECO:0000313" key="2">
    <source>
        <dbReference type="Proteomes" id="UP000299102"/>
    </source>
</evidence>
<protein>
    <submittedName>
        <fullName evidence="1">Uncharacterized protein</fullName>
    </submittedName>
</protein>
<accession>A0A4C1ZGL5</accession>